<reference evidence="3 4" key="1">
    <citation type="submission" date="2019-05" db="EMBL/GenBank/DDBJ databases">
        <title>Culicoidintestinum kansasii gen. nov., sp. nov. from the gastrointestinal tract of the biting midge, Culicoides sonorensis.</title>
        <authorList>
            <person name="Neupane S."/>
            <person name="Ghosh A."/>
            <person name="Gunther S."/>
            <person name="Martin K."/>
            <person name="Zurek L."/>
        </authorList>
    </citation>
    <scope>NUCLEOTIDE SEQUENCE [LARGE SCALE GENOMIC DNA]</scope>
    <source>
        <strain evidence="3 4">CS-1</strain>
    </source>
</reference>
<protein>
    <submittedName>
        <fullName evidence="3">Universal stress protein</fullName>
    </submittedName>
</protein>
<dbReference type="PANTHER" id="PTHR46268:SF6">
    <property type="entry name" value="UNIVERSAL STRESS PROTEIN UP12"/>
    <property type="match status" value="1"/>
</dbReference>
<dbReference type="PANTHER" id="PTHR46268">
    <property type="entry name" value="STRESS RESPONSE PROTEIN NHAX"/>
    <property type="match status" value="1"/>
</dbReference>
<dbReference type="InterPro" id="IPR006015">
    <property type="entry name" value="Universal_stress_UspA"/>
</dbReference>
<proteinExistence type="inferred from homology"/>
<name>A0A5R8QHI0_9FIRM</name>
<dbReference type="EMBL" id="VBWP01000001">
    <property type="protein sequence ID" value="TLG77468.1"/>
    <property type="molecule type" value="Genomic_DNA"/>
</dbReference>
<dbReference type="InterPro" id="IPR006016">
    <property type="entry name" value="UspA"/>
</dbReference>
<evidence type="ECO:0000313" key="3">
    <source>
        <dbReference type="EMBL" id="TLG77468.1"/>
    </source>
</evidence>
<evidence type="ECO:0000313" key="4">
    <source>
        <dbReference type="Proteomes" id="UP000306912"/>
    </source>
</evidence>
<dbReference type="CDD" id="cd00293">
    <property type="entry name" value="USP-like"/>
    <property type="match status" value="1"/>
</dbReference>
<dbReference type="OrthoDB" id="9789668at2"/>
<organism evidence="3 4">
    <name type="scientific">Culicoidibacter larvae</name>
    <dbReference type="NCBI Taxonomy" id="2579976"/>
    <lineage>
        <taxon>Bacteria</taxon>
        <taxon>Bacillati</taxon>
        <taxon>Bacillota</taxon>
        <taxon>Culicoidibacteria</taxon>
        <taxon>Culicoidibacterales</taxon>
        <taxon>Culicoidibacteraceae</taxon>
        <taxon>Culicoidibacter</taxon>
    </lineage>
</organism>
<dbReference type="InterPro" id="IPR014729">
    <property type="entry name" value="Rossmann-like_a/b/a_fold"/>
</dbReference>
<evidence type="ECO:0000256" key="1">
    <source>
        <dbReference type="ARBA" id="ARBA00008791"/>
    </source>
</evidence>
<dbReference type="Pfam" id="PF00582">
    <property type="entry name" value="Usp"/>
    <property type="match status" value="1"/>
</dbReference>
<dbReference type="PRINTS" id="PR01438">
    <property type="entry name" value="UNVRSLSTRESS"/>
</dbReference>
<accession>A0A5R8QHI0</accession>
<dbReference type="InParanoid" id="A0A5R8QHI0"/>
<comment type="similarity">
    <text evidence="1">Belongs to the universal stress protein A family.</text>
</comment>
<evidence type="ECO:0000259" key="2">
    <source>
        <dbReference type="Pfam" id="PF00582"/>
    </source>
</evidence>
<gene>
    <name evidence="3" type="ORF">FEZ08_02270</name>
</gene>
<dbReference type="AlphaFoldDB" id="A0A5R8QHI0"/>
<dbReference type="Gene3D" id="3.40.50.620">
    <property type="entry name" value="HUPs"/>
    <property type="match status" value="1"/>
</dbReference>
<feature type="domain" description="UspA" evidence="2">
    <location>
        <begin position="9"/>
        <end position="160"/>
    </location>
</feature>
<keyword evidence="4" id="KW-1185">Reference proteome</keyword>
<comment type="caution">
    <text evidence="3">The sequence shown here is derived from an EMBL/GenBank/DDBJ whole genome shotgun (WGS) entry which is preliminary data.</text>
</comment>
<dbReference type="SUPFAM" id="SSF52402">
    <property type="entry name" value="Adenine nucleotide alpha hydrolases-like"/>
    <property type="match status" value="1"/>
</dbReference>
<sequence>MEVLTMKNMYKHVIVGIDGSDQADKAFQKAIRIARESDATLYIVSALQFVSDSDFMYTTMDVGITPLVTDSSDASYQALDARKELANDLAEQASRAGVAKAVVIVDFDDPKQLLIDTVDKHEDAVIVLGATTKKTFERFMVGSVAQHVVNNAPCDVLIVK</sequence>
<dbReference type="Proteomes" id="UP000306912">
    <property type="component" value="Unassembled WGS sequence"/>
</dbReference>
<dbReference type="FunCoup" id="A0A5R8QHI0">
    <property type="interactions" value="93"/>
</dbReference>